<keyword evidence="6 16" id="KW-0812">Transmembrane</keyword>
<dbReference type="SUPFAM" id="SSF81321">
    <property type="entry name" value="Family A G protein-coupled receptor-like"/>
    <property type="match status" value="1"/>
</dbReference>
<dbReference type="InterPro" id="IPR008365">
    <property type="entry name" value="Prostanoid_rcpt"/>
</dbReference>
<feature type="transmembrane region" description="Helical" evidence="16">
    <location>
        <begin position="245"/>
        <end position="263"/>
    </location>
</feature>
<dbReference type="FunFam" id="1.20.1070.10:FF:000163">
    <property type="entry name" value="Thromboxane A2 receptor"/>
    <property type="match status" value="1"/>
</dbReference>
<dbReference type="CDD" id="cd14981">
    <property type="entry name" value="7tmA_Prostanoid_R"/>
    <property type="match status" value="1"/>
</dbReference>
<dbReference type="GO" id="GO:0007189">
    <property type="term" value="P:adenylate cyclase-activating G protein-coupled receptor signaling pathway"/>
    <property type="evidence" value="ECO:0007669"/>
    <property type="project" value="TreeGrafter"/>
</dbReference>
<dbReference type="AlphaFoldDB" id="A0A8J2WHC5"/>
<keyword evidence="7 16" id="KW-1133">Transmembrane helix</keyword>
<dbReference type="GO" id="GO:0005886">
    <property type="term" value="C:plasma membrane"/>
    <property type="evidence" value="ECO:0007669"/>
    <property type="project" value="UniProtKB-SubCell"/>
</dbReference>
<dbReference type="EMBL" id="CAKKLH010000020">
    <property type="protein sequence ID" value="CAH0099509.1"/>
    <property type="molecule type" value="Genomic_DNA"/>
</dbReference>
<dbReference type="PANTHER" id="PTHR11866">
    <property type="entry name" value="G-PROTEIN COUPLED RECEPTOR FAMILY 1 MEMBER"/>
    <property type="match status" value="1"/>
</dbReference>
<sequence>MDTKLEVGCEFNNCTSVTSPGANIASPITSSLFGILGNAIALVTVHQMKLERHRTVFFVFIAGLAFADLVGIFLTTFPVLLVYSHGYYFGGPMMCNYHAFTMVTFGILTPMIACAMALERYFGIRHGYFYMLHFSPQRARMALLSLWLVAIIFSSLPIFGFGQYAIQYPGTWCFLNLHPENTIDAAYSVTFAVLNLLLIGVMIICNIGVQCTLVALRCQRSSADRADRFRRTHRSPQQEELEMQMMFVLLAITIVFTLCWTPLQILKNQFYEHKTASDHAGDLLAIRLASINQIIDPWVYILCKKLCFRRGCTCWKTNWGSIKRSLSQKEFIGTSSLRSALVHFRAQQPPTRSASRSCSRCRQKRVEVDLEVEAGGTITLDEVNRFSSSLSNAVIGYDSTSKSTSLPNNASPAPTAILISGSEGGTESSASQDIPIPIFKSSQYSIQRRRTRSTPRSSRQEERHTPAADVTDNTTNTNNTSKIRTFFNDCGEKVPAIRRRRHSWCCSNSRFSTAVKRFATQSTQTIDEAQTQYSRTKMTDLNA</sequence>
<evidence type="ECO:0000256" key="7">
    <source>
        <dbReference type="ARBA" id="ARBA00022989"/>
    </source>
</evidence>
<keyword evidence="13" id="KW-0807">Transducer</keyword>
<evidence type="ECO:0000256" key="6">
    <source>
        <dbReference type="ARBA" id="ARBA00022692"/>
    </source>
</evidence>
<reference evidence="18" key="1">
    <citation type="submission" date="2021-11" db="EMBL/GenBank/DDBJ databases">
        <authorList>
            <person name="Schell T."/>
        </authorList>
    </citation>
    <scope>NUCLEOTIDE SEQUENCE</scope>
    <source>
        <strain evidence="18">M5</strain>
    </source>
</reference>
<feature type="region of interest" description="Disordered" evidence="15">
    <location>
        <begin position="415"/>
        <end position="481"/>
    </location>
</feature>
<dbReference type="InterPro" id="IPR001105">
    <property type="entry name" value="Thbox_rcpt"/>
</dbReference>
<keyword evidence="9 16" id="KW-0472">Membrane</keyword>
<feature type="transmembrane region" description="Helical" evidence="16">
    <location>
        <begin position="186"/>
        <end position="216"/>
    </location>
</feature>
<evidence type="ECO:0000256" key="14">
    <source>
        <dbReference type="ARBA" id="ARBA00029815"/>
    </source>
</evidence>
<dbReference type="Gene3D" id="1.20.1070.10">
    <property type="entry name" value="Rhodopsin 7-helix transmembrane proteins"/>
    <property type="match status" value="1"/>
</dbReference>
<dbReference type="PROSITE" id="PS50262">
    <property type="entry name" value="G_PROTEIN_RECEP_F1_2"/>
    <property type="match status" value="1"/>
</dbReference>
<feature type="transmembrane region" description="Helical" evidence="16">
    <location>
        <begin position="139"/>
        <end position="166"/>
    </location>
</feature>
<accession>A0A8J2WHC5</accession>
<evidence type="ECO:0000256" key="4">
    <source>
        <dbReference type="ARBA" id="ARBA00022475"/>
    </source>
</evidence>
<feature type="domain" description="G-protein coupled receptors family 1 profile" evidence="17">
    <location>
        <begin position="37"/>
        <end position="300"/>
    </location>
</feature>
<keyword evidence="12" id="KW-0325">Glycoprotein</keyword>
<feature type="transmembrane region" description="Helical" evidence="16">
    <location>
        <begin position="24"/>
        <end position="45"/>
    </location>
</feature>
<keyword evidence="8" id="KW-0297">G-protein coupled receptor</keyword>
<comment type="similarity">
    <text evidence="2">Belongs to the G-protein coupled receptor 1 family.</text>
</comment>
<dbReference type="PRINTS" id="PR01788">
    <property type="entry name" value="PROSTANOIDR"/>
</dbReference>
<keyword evidence="10" id="KW-1015">Disulfide bond</keyword>
<evidence type="ECO:0000259" key="17">
    <source>
        <dbReference type="PROSITE" id="PS50262"/>
    </source>
</evidence>
<evidence type="ECO:0000256" key="15">
    <source>
        <dbReference type="SAM" id="MobiDB-lite"/>
    </source>
</evidence>
<comment type="caution">
    <text evidence="18">The sequence shown here is derived from an EMBL/GenBank/DDBJ whole genome shotgun (WGS) entry which is preliminary data.</text>
</comment>
<evidence type="ECO:0000313" key="19">
    <source>
        <dbReference type="Proteomes" id="UP000789390"/>
    </source>
</evidence>
<keyword evidence="5" id="KW-0597">Phosphoprotein</keyword>
<dbReference type="PRINTS" id="PR00237">
    <property type="entry name" value="GPCRRHODOPSN"/>
</dbReference>
<dbReference type="OrthoDB" id="5959154at2759"/>
<dbReference type="Proteomes" id="UP000789390">
    <property type="component" value="Unassembled WGS sequence"/>
</dbReference>
<evidence type="ECO:0000256" key="10">
    <source>
        <dbReference type="ARBA" id="ARBA00023157"/>
    </source>
</evidence>
<name>A0A8J2WHC5_9CRUS</name>
<evidence type="ECO:0000256" key="5">
    <source>
        <dbReference type="ARBA" id="ARBA00022553"/>
    </source>
</evidence>
<keyword evidence="11" id="KW-0675">Receptor</keyword>
<dbReference type="GO" id="GO:0004960">
    <property type="term" value="F:thromboxane receptor activity"/>
    <property type="evidence" value="ECO:0007669"/>
    <property type="project" value="InterPro"/>
</dbReference>
<evidence type="ECO:0000256" key="8">
    <source>
        <dbReference type="ARBA" id="ARBA00023040"/>
    </source>
</evidence>
<gene>
    <name evidence="18" type="ORF">DGAL_LOCUS1648</name>
</gene>
<evidence type="ECO:0000256" key="12">
    <source>
        <dbReference type="ARBA" id="ARBA00023180"/>
    </source>
</evidence>
<keyword evidence="4" id="KW-1003">Cell membrane</keyword>
<dbReference type="GO" id="GO:0007204">
    <property type="term" value="P:positive regulation of cytosolic calcium ion concentration"/>
    <property type="evidence" value="ECO:0007669"/>
    <property type="project" value="TreeGrafter"/>
</dbReference>
<evidence type="ECO:0000313" key="18">
    <source>
        <dbReference type="EMBL" id="CAH0099509.1"/>
    </source>
</evidence>
<feature type="transmembrane region" description="Helical" evidence="16">
    <location>
        <begin position="97"/>
        <end position="118"/>
    </location>
</feature>
<dbReference type="Pfam" id="PF00001">
    <property type="entry name" value="7tm_1"/>
    <property type="match status" value="1"/>
</dbReference>
<evidence type="ECO:0000256" key="13">
    <source>
        <dbReference type="ARBA" id="ARBA00023224"/>
    </source>
</evidence>
<protein>
    <recommendedName>
        <fullName evidence="3">Thromboxane A2 receptor</fullName>
    </recommendedName>
    <alternativeName>
        <fullName evidence="14">Prostanoid TP receptor</fullName>
    </alternativeName>
</protein>
<organism evidence="18 19">
    <name type="scientific">Daphnia galeata</name>
    <dbReference type="NCBI Taxonomy" id="27404"/>
    <lineage>
        <taxon>Eukaryota</taxon>
        <taxon>Metazoa</taxon>
        <taxon>Ecdysozoa</taxon>
        <taxon>Arthropoda</taxon>
        <taxon>Crustacea</taxon>
        <taxon>Branchiopoda</taxon>
        <taxon>Diplostraca</taxon>
        <taxon>Cladocera</taxon>
        <taxon>Anomopoda</taxon>
        <taxon>Daphniidae</taxon>
        <taxon>Daphnia</taxon>
    </lineage>
</organism>
<dbReference type="InterPro" id="IPR000276">
    <property type="entry name" value="GPCR_Rhodpsn"/>
</dbReference>
<keyword evidence="19" id="KW-1185">Reference proteome</keyword>
<evidence type="ECO:0000256" key="11">
    <source>
        <dbReference type="ARBA" id="ARBA00023170"/>
    </source>
</evidence>
<evidence type="ECO:0000256" key="2">
    <source>
        <dbReference type="ARBA" id="ARBA00010663"/>
    </source>
</evidence>
<comment type="subcellular location">
    <subcellularLocation>
        <location evidence="1">Cell membrane</location>
        <topology evidence="1">Multi-pass membrane protein</topology>
    </subcellularLocation>
</comment>
<evidence type="ECO:0000256" key="9">
    <source>
        <dbReference type="ARBA" id="ARBA00023136"/>
    </source>
</evidence>
<evidence type="ECO:0000256" key="16">
    <source>
        <dbReference type="SAM" id="Phobius"/>
    </source>
</evidence>
<feature type="transmembrane region" description="Helical" evidence="16">
    <location>
        <begin position="57"/>
        <end position="77"/>
    </location>
</feature>
<dbReference type="InterPro" id="IPR017452">
    <property type="entry name" value="GPCR_Rhodpsn_7TM"/>
</dbReference>
<proteinExistence type="inferred from homology"/>
<dbReference type="PRINTS" id="PR00429">
    <property type="entry name" value="THROMBOXANER"/>
</dbReference>
<evidence type="ECO:0000256" key="1">
    <source>
        <dbReference type="ARBA" id="ARBA00004651"/>
    </source>
</evidence>
<dbReference type="PANTHER" id="PTHR11866:SF16">
    <property type="entry name" value="PROSTAGLANDIN E2 RECEPTOR EP4 SUBTYPE-LIKE PROTEIN"/>
    <property type="match status" value="1"/>
</dbReference>
<evidence type="ECO:0000256" key="3">
    <source>
        <dbReference type="ARBA" id="ARBA00017628"/>
    </source>
</evidence>